<evidence type="ECO:0000313" key="2">
    <source>
        <dbReference type="EMBL" id="MFC4241774.1"/>
    </source>
</evidence>
<evidence type="ECO:0000313" key="3">
    <source>
        <dbReference type="Proteomes" id="UP001595900"/>
    </source>
</evidence>
<accession>A0ABV8Q1X0</accession>
<dbReference type="Proteomes" id="UP001595900">
    <property type="component" value="Unassembled WGS sequence"/>
</dbReference>
<feature type="region of interest" description="Disordered" evidence="1">
    <location>
        <begin position="42"/>
        <end position="93"/>
    </location>
</feature>
<comment type="caution">
    <text evidence="2">The sequence shown here is derived from an EMBL/GenBank/DDBJ whole genome shotgun (WGS) entry which is preliminary data.</text>
</comment>
<keyword evidence="3" id="KW-1185">Reference proteome</keyword>
<name>A0ABV8Q1X0_9MICO</name>
<dbReference type="RefSeq" id="WP_390226516.1">
    <property type="nucleotide sequence ID" value="NZ_JBHSCN010000001.1"/>
</dbReference>
<sequence length="93" mass="9978">MLVDSERHSSNTKFGRQIGTEETHARHLGHTIGRIVANIERAAQDDSSNGTTHSSGTAEAAHRAGHWTGARSRQQLIVSRGTPIGNVHATNTT</sequence>
<evidence type="ECO:0000256" key="1">
    <source>
        <dbReference type="SAM" id="MobiDB-lite"/>
    </source>
</evidence>
<dbReference type="EMBL" id="JBHSCN010000001">
    <property type="protein sequence ID" value="MFC4241774.1"/>
    <property type="molecule type" value="Genomic_DNA"/>
</dbReference>
<proteinExistence type="predicted"/>
<feature type="region of interest" description="Disordered" evidence="1">
    <location>
        <begin position="1"/>
        <end position="27"/>
    </location>
</feature>
<organism evidence="2 3">
    <name type="scientific">Gryllotalpicola reticulitermitis</name>
    <dbReference type="NCBI Taxonomy" id="1184153"/>
    <lineage>
        <taxon>Bacteria</taxon>
        <taxon>Bacillati</taxon>
        <taxon>Actinomycetota</taxon>
        <taxon>Actinomycetes</taxon>
        <taxon>Micrococcales</taxon>
        <taxon>Microbacteriaceae</taxon>
        <taxon>Gryllotalpicola</taxon>
    </lineage>
</organism>
<reference evidence="3" key="1">
    <citation type="journal article" date="2019" name="Int. J. Syst. Evol. Microbiol.">
        <title>The Global Catalogue of Microorganisms (GCM) 10K type strain sequencing project: providing services to taxonomists for standard genome sequencing and annotation.</title>
        <authorList>
            <consortium name="The Broad Institute Genomics Platform"/>
            <consortium name="The Broad Institute Genome Sequencing Center for Infectious Disease"/>
            <person name="Wu L."/>
            <person name="Ma J."/>
        </authorList>
    </citation>
    <scope>NUCLEOTIDE SEQUENCE [LARGE SCALE GENOMIC DNA]</scope>
    <source>
        <strain evidence="3">CGMCC 1.10363</strain>
    </source>
</reference>
<feature type="compositionally biased region" description="Polar residues" evidence="1">
    <location>
        <begin position="45"/>
        <end position="57"/>
    </location>
</feature>
<gene>
    <name evidence="2" type="ORF">ACFOYW_00185</name>
</gene>
<protein>
    <submittedName>
        <fullName evidence="2">Uncharacterized protein</fullName>
    </submittedName>
</protein>